<dbReference type="GO" id="GO:0005829">
    <property type="term" value="C:cytosol"/>
    <property type="evidence" value="ECO:0007669"/>
    <property type="project" value="TreeGrafter"/>
</dbReference>
<accession>A0A7C3R497</accession>
<dbReference type="AlphaFoldDB" id="A0A7C3R497"/>
<sequence>MPMNRDFVKSHGLGNDYIVMARFPGEMTPEKIRLVCDRNFGIGSDGILLLTGTDEPFGLRIFNPDGSEAEKSGNGLRIFAKFLYEFGYAKSRIFKIQTMGGLVTAEVFPGKDNRVGRVQVDMGKASVDPGDIGIPGRTQPFVEELLELGPDLRIKGTAISVGNPHFVFFRDDIDESLMREWGPRIENHPLFPRRINTQMVRVTGPSEIEIRIWERGAGWTLASGSSSCAAATVAVLLGKVKSPVKVRMPGGMLSIDVSGEREIRMEGPVSEVFEGDLSPDLRAILSTM</sequence>
<dbReference type="EC" id="5.1.1.7" evidence="3 4"/>
<keyword evidence="3" id="KW-0457">Lysine biosynthesis</keyword>
<feature type="binding site" evidence="3">
    <location>
        <position position="196"/>
    </location>
    <ligand>
        <name>substrate</name>
    </ligand>
</feature>
<dbReference type="EMBL" id="DTMM01000082">
    <property type="protein sequence ID" value="HFT93117.1"/>
    <property type="molecule type" value="Genomic_DNA"/>
</dbReference>
<comment type="similarity">
    <text evidence="1 3">Belongs to the diaminopimelate epimerase family.</text>
</comment>
<name>A0A7C3R497_9BACT</name>
<feature type="binding site" evidence="3">
    <location>
        <position position="63"/>
    </location>
    <ligand>
        <name>substrate</name>
    </ligand>
</feature>
<evidence type="ECO:0000256" key="3">
    <source>
        <dbReference type="HAMAP-Rule" id="MF_00197"/>
    </source>
</evidence>
<evidence type="ECO:0000313" key="5">
    <source>
        <dbReference type="EMBL" id="HFT93117.1"/>
    </source>
</evidence>
<comment type="pathway">
    <text evidence="3">Amino-acid biosynthesis; L-lysine biosynthesis via DAP pathway; DL-2,6-diaminopimelate from LL-2,6-diaminopimelate: step 1/1.</text>
</comment>
<feature type="binding site" evidence="3">
    <location>
        <position position="15"/>
    </location>
    <ligand>
        <name>substrate</name>
    </ligand>
</feature>
<dbReference type="PANTHER" id="PTHR31689">
    <property type="entry name" value="DIAMINOPIMELATE EPIMERASE, CHLOROPLASTIC"/>
    <property type="match status" value="1"/>
</dbReference>
<dbReference type="Pfam" id="PF01678">
    <property type="entry name" value="DAP_epimerase"/>
    <property type="match status" value="2"/>
</dbReference>
<feature type="binding site" evidence="3">
    <location>
        <begin position="73"/>
        <end position="74"/>
    </location>
    <ligand>
        <name>substrate</name>
    </ligand>
</feature>
<dbReference type="GO" id="GO:0009089">
    <property type="term" value="P:lysine biosynthetic process via diaminopimelate"/>
    <property type="evidence" value="ECO:0007669"/>
    <property type="project" value="UniProtKB-UniRule"/>
</dbReference>
<evidence type="ECO:0000256" key="2">
    <source>
        <dbReference type="ARBA" id="ARBA00023235"/>
    </source>
</evidence>
<dbReference type="HAMAP" id="MF_00197">
    <property type="entry name" value="DAP_epimerase"/>
    <property type="match status" value="1"/>
</dbReference>
<feature type="site" description="Could be important to modulate the pK values of the two catalytic cysteine residues" evidence="3">
    <location>
        <position position="214"/>
    </location>
</feature>
<feature type="binding site" evidence="3">
    <location>
        <begin position="224"/>
        <end position="225"/>
    </location>
    <ligand>
        <name>substrate</name>
    </ligand>
</feature>
<gene>
    <name evidence="3" type="primary">dapF</name>
    <name evidence="5" type="ORF">ENX03_04070</name>
</gene>
<comment type="subcellular location">
    <subcellularLocation>
        <location evidence="3">Cytoplasm</location>
    </subcellularLocation>
</comment>
<dbReference type="NCBIfam" id="TIGR00652">
    <property type="entry name" value="DapF"/>
    <property type="match status" value="1"/>
</dbReference>
<feature type="binding site" evidence="3">
    <location>
        <begin position="214"/>
        <end position="215"/>
    </location>
    <ligand>
        <name>substrate</name>
    </ligand>
</feature>
<organism evidence="5">
    <name type="scientific">Leptospirillum ferriphilum</name>
    <dbReference type="NCBI Taxonomy" id="178606"/>
    <lineage>
        <taxon>Bacteria</taxon>
        <taxon>Pseudomonadati</taxon>
        <taxon>Nitrospirota</taxon>
        <taxon>Nitrospiria</taxon>
        <taxon>Nitrospirales</taxon>
        <taxon>Nitrospiraceae</taxon>
        <taxon>Leptospirillum</taxon>
    </lineage>
</organism>
<dbReference type="SUPFAM" id="SSF54506">
    <property type="entry name" value="Diaminopimelate epimerase-like"/>
    <property type="match status" value="2"/>
</dbReference>
<keyword evidence="3" id="KW-0028">Amino-acid biosynthesis</keyword>
<evidence type="ECO:0000256" key="4">
    <source>
        <dbReference type="NCBIfam" id="TIGR00652"/>
    </source>
</evidence>
<comment type="subunit">
    <text evidence="3">Homodimer.</text>
</comment>
<comment type="caution">
    <text evidence="3">Lacks conserved residue(s) required for the propagation of feature annotation.</text>
</comment>
<comment type="caution">
    <text evidence="5">The sequence shown here is derived from an EMBL/GenBank/DDBJ whole genome shotgun (WGS) entry which is preliminary data.</text>
</comment>
<proteinExistence type="inferred from homology"/>
<keyword evidence="2 3" id="KW-0413">Isomerase</keyword>
<keyword evidence="3" id="KW-0963">Cytoplasm</keyword>
<comment type="catalytic activity">
    <reaction evidence="3">
        <text>(2S,6S)-2,6-diaminopimelate = meso-2,6-diaminopimelate</text>
        <dbReference type="Rhea" id="RHEA:15393"/>
        <dbReference type="ChEBI" id="CHEBI:57609"/>
        <dbReference type="ChEBI" id="CHEBI:57791"/>
        <dbReference type="EC" id="5.1.1.7"/>
    </reaction>
</comment>
<protein>
    <recommendedName>
        <fullName evidence="3 4">Diaminopimelate epimerase</fullName>
        <shortName evidence="3">DAP epimerase</shortName>
        <ecNumber evidence="3 4">5.1.1.7</ecNumber>
    </recommendedName>
    <alternativeName>
        <fullName evidence="3">PLP-independent amino acid racemase</fullName>
    </alternativeName>
</protein>
<evidence type="ECO:0000256" key="1">
    <source>
        <dbReference type="ARBA" id="ARBA00010219"/>
    </source>
</evidence>
<dbReference type="UniPathway" id="UPA00034">
    <property type="reaction ID" value="UER00025"/>
</dbReference>
<reference evidence="5" key="1">
    <citation type="journal article" date="2020" name="mSystems">
        <title>Genome- and Community-Level Interaction Insights into Carbon Utilization and Element Cycling Functions of Hydrothermarchaeota in Hydrothermal Sediment.</title>
        <authorList>
            <person name="Zhou Z."/>
            <person name="Liu Y."/>
            <person name="Xu W."/>
            <person name="Pan J."/>
            <person name="Luo Z.H."/>
            <person name="Li M."/>
        </authorList>
    </citation>
    <scope>NUCLEOTIDE SEQUENCE [LARGE SCALE GENOMIC DNA]</scope>
    <source>
        <strain evidence="5">SpSt-902</strain>
    </source>
</reference>
<comment type="function">
    <text evidence="3">Catalyzes the stereoinversion of LL-2,6-diaminopimelate (L,L-DAP) to meso-diaminopimelate (meso-DAP), a precursor of L-lysine and an essential component of the bacterial peptidoglycan.</text>
</comment>
<dbReference type="GO" id="GO:0008837">
    <property type="term" value="F:diaminopimelate epimerase activity"/>
    <property type="evidence" value="ECO:0007669"/>
    <property type="project" value="UniProtKB-UniRule"/>
</dbReference>
<feature type="site" description="Could be important to modulate the pK values of the two catalytic cysteine residues" evidence="3">
    <location>
        <position position="165"/>
    </location>
</feature>
<dbReference type="PANTHER" id="PTHR31689:SF0">
    <property type="entry name" value="DIAMINOPIMELATE EPIMERASE"/>
    <property type="match status" value="1"/>
</dbReference>
<dbReference type="Gene3D" id="3.10.310.10">
    <property type="entry name" value="Diaminopimelate Epimerase, Chain A, domain 1"/>
    <property type="match status" value="2"/>
</dbReference>
<feature type="binding site" evidence="3">
    <location>
        <position position="163"/>
    </location>
    <ligand>
        <name>substrate</name>
    </ligand>
</feature>
<dbReference type="InterPro" id="IPR001653">
    <property type="entry name" value="DAP_epimerase_DapF"/>
</dbReference>